<dbReference type="Pfam" id="PF04218">
    <property type="entry name" value="CENP-B_N"/>
    <property type="match status" value="1"/>
</dbReference>
<name>A0A9P6IZN1_9FUNG</name>
<reference evidence="5" key="1">
    <citation type="journal article" date="2020" name="Fungal Divers.">
        <title>Resolving the Mortierellaceae phylogeny through synthesis of multi-gene phylogenetics and phylogenomics.</title>
        <authorList>
            <person name="Vandepol N."/>
            <person name="Liber J."/>
            <person name="Desiro A."/>
            <person name="Na H."/>
            <person name="Kennedy M."/>
            <person name="Barry K."/>
            <person name="Grigoriev I.V."/>
            <person name="Miller A.N."/>
            <person name="O'Donnell K."/>
            <person name="Stajich J.E."/>
            <person name="Bonito G."/>
        </authorList>
    </citation>
    <scope>NUCLEOTIDE SEQUENCE</scope>
    <source>
        <strain evidence="5">MES-2147</strain>
    </source>
</reference>
<dbReference type="GO" id="GO:0003677">
    <property type="term" value="F:DNA binding"/>
    <property type="evidence" value="ECO:0007669"/>
    <property type="project" value="UniProtKB-KW"/>
</dbReference>
<dbReference type="Proteomes" id="UP000749646">
    <property type="component" value="Unassembled WGS sequence"/>
</dbReference>
<dbReference type="Pfam" id="PF03221">
    <property type="entry name" value="HTH_Tnp_Tc5"/>
    <property type="match status" value="1"/>
</dbReference>
<keyword evidence="6" id="KW-1185">Reference proteome</keyword>
<evidence type="ECO:0000256" key="2">
    <source>
        <dbReference type="ARBA" id="ARBA00023242"/>
    </source>
</evidence>
<evidence type="ECO:0000256" key="1">
    <source>
        <dbReference type="ARBA" id="ARBA00023125"/>
    </source>
</evidence>
<proteinExistence type="predicted"/>
<evidence type="ECO:0000313" key="6">
    <source>
        <dbReference type="Proteomes" id="UP000749646"/>
    </source>
</evidence>
<dbReference type="SUPFAM" id="SSF46689">
    <property type="entry name" value="Homeodomain-like"/>
    <property type="match status" value="2"/>
</dbReference>
<dbReference type="InterPro" id="IPR006600">
    <property type="entry name" value="HTH_CenpB_DNA-bd_dom"/>
</dbReference>
<dbReference type="EMBL" id="JAAAHW010006804">
    <property type="protein sequence ID" value="KAF9954794.1"/>
    <property type="molecule type" value="Genomic_DNA"/>
</dbReference>
<dbReference type="AlphaFoldDB" id="A0A9P6IZN1"/>
<dbReference type="InterPro" id="IPR009057">
    <property type="entry name" value="Homeodomain-like_sf"/>
</dbReference>
<organism evidence="5 6">
    <name type="scientific">Modicella reniformis</name>
    <dbReference type="NCBI Taxonomy" id="1440133"/>
    <lineage>
        <taxon>Eukaryota</taxon>
        <taxon>Fungi</taxon>
        <taxon>Fungi incertae sedis</taxon>
        <taxon>Mucoromycota</taxon>
        <taxon>Mortierellomycotina</taxon>
        <taxon>Mortierellomycetes</taxon>
        <taxon>Mortierellales</taxon>
        <taxon>Mortierellaceae</taxon>
        <taxon>Modicella</taxon>
    </lineage>
</organism>
<feature type="region of interest" description="Disordered" evidence="3">
    <location>
        <begin position="1"/>
        <end position="56"/>
    </location>
</feature>
<evidence type="ECO:0000259" key="4">
    <source>
        <dbReference type="PROSITE" id="PS51253"/>
    </source>
</evidence>
<feature type="domain" description="HTH CENPB-type" evidence="4">
    <location>
        <begin position="117"/>
        <end position="194"/>
    </location>
</feature>
<dbReference type="InterPro" id="IPR050863">
    <property type="entry name" value="CenT-Element_Derived"/>
</dbReference>
<gene>
    <name evidence="5" type="ORF">BGZ65_003820</name>
</gene>
<feature type="non-terminal residue" evidence="5">
    <location>
        <position position="584"/>
    </location>
</feature>
<dbReference type="Gene3D" id="1.10.10.60">
    <property type="entry name" value="Homeodomain-like"/>
    <property type="match status" value="2"/>
</dbReference>
<dbReference type="InterPro" id="IPR007889">
    <property type="entry name" value="HTH_Psq"/>
</dbReference>
<dbReference type="PROSITE" id="PS51253">
    <property type="entry name" value="HTH_CENPB"/>
    <property type="match status" value="1"/>
</dbReference>
<feature type="compositionally biased region" description="Polar residues" evidence="3">
    <location>
        <begin position="1"/>
        <end position="27"/>
    </location>
</feature>
<dbReference type="GO" id="GO:0005634">
    <property type="term" value="C:nucleus"/>
    <property type="evidence" value="ECO:0007669"/>
    <property type="project" value="TreeGrafter"/>
</dbReference>
<protein>
    <recommendedName>
        <fullName evidence="4">HTH CENPB-type domain-containing protein</fullName>
    </recommendedName>
</protein>
<evidence type="ECO:0000256" key="3">
    <source>
        <dbReference type="SAM" id="MobiDB-lite"/>
    </source>
</evidence>
<evidence type="ECO:0000313" key="5">
    <source>
        <dbReference type="EMBL" id="KAF9954794.1"/>
    </source>
</evidence>
<keyword evidence="2" id="KW-0539">Nucleus</keyword>
<comment type="caution">
    <text evidence="5">The sequence shown here is derived from an EMBL/GenBank/DDBJ whole genome shotgun (WGS) entry which is preliminary data.</text>
</comment>
<dbReference type="PANTHER" id="PTHR19303">
    <property type="entry name" value="TRANSPOSON"/>
    <property type="match status" value="1"/>
</dbReference>
<sequence length="584" mass="67395">KNSSSSIQTDFNNEQNAQDHSSSNTQILVPATNKRKKEEECEIENEANSKSKRPRKPLQLQKKLEIIAFWEANQNMSMTEISKKFDVPRTTIYGIIKNKDILNKLAKSQPNAGLNLERYRKVEPRFRILEELLVAWSLDLKSRSITVTGKKLTSQAFEIHRMLSDMFVGSLPACTFSSGWLKRFKERRKSSLEAANNAYCPVDQDKFRLFVEDHLRHFSGSLDDIYTCGLTNMYLDMLPSRIYDGSSQELPRSTVDTENALIRLCCNASGTDMIRPHVIMRGILDDPNFQTLLIERKKLIRADEEDRVDSSFKEWLTKFDRGLNRPIVLFLDQAVWDTLTNGLWRLNESQQLLQSTPMGASKHSQSFEASLKYITIVKVPTPFAACLPTAVGLVKEFKRNYLRSCLEEYAQKRATTIFKYLRLIRHAWRGTRGSTVQHSFETILGSTSQSPVDQLKPSLDTHPPQTESDILQAVKKACPSMPDTMLQYYLTQDNDIGPSGFLRKKIHEMRHHEDFMGCLGPHTSNQMRDYDFFFSCSSSLDKIEKQQRIQKRVQKLLQNLFTHFKEKPFRKATSSRTKQQHKLQ</sequence>
<dbReference type="PANTHER" id="PTHR19303:SF73">
    <property type="entry name" value="PROTEIN PDC2"/>
    <property type="match status" value="1"/>
</dbReference>
<keyword evidence="1" id="KW-0238">DNA-binding</keyword>
<accession>A0A9P6IZN1</accession>
<dbReference type="OrthoDB" id="2443471at2759"/>